<reference evidence="2 3" key="1">
    <citation type="submission" date="2024-06" db="EMBL/GenBank/DDBJ databases">
        <title>Genomics of switchgrass bacterial isolates.</title>
        <authorList>
            <person name="Shade A."/>
        </authorList>
    </citation>
    <scope>NUCLEOTIDE SEQUENCE [LARGE SCALE GENOMIC DNA]</scope>
    <source>
        <strain evidence="2 3">PvP084</strain>
    </source>
</reference>
<dbReference type="Gene3D" id="3.90.320.10">
    <property type="match status" value="1"/>
</dbReference>
<dbReference type="InterPro" id="IPR011604">
    <property type="entry name" value="PDDEXK-like_dom_sf"/>
</dbReference>
<dbReference type="SUPFAM" id="SSF52980">
    <property type="entry name" value="Restriction endonuclease-like"/>
    <property type="match status" value="1"/>
</dbReference>
<dbReference type="EC" id="3.1.11.3" evidence="2"/>
<dbReference type="InterPro" id="IPR051703">
    <property type="entry name" value="NF-kappa-B_Signaling_Reg"/>
</dbReference>
<keyword evidence="2" id="KW-0378">Hydrolase</keyword>
<dbReference type="InterPro" id="IPR011335">
    <property type="entry name" value="Restrct_endonuc-II-like"/>
</dbReference>
<name>A0ABV2NNR7_9HYPH</name>
<dbReference type="EMBL" id="JBEPNW010000002">
    <property type="protein sequence ID" value="MET3868036.1"/>
    <property type="molecule type" value="Genomic_DNA"/>
</dbReference>
<evidence type="ECO:0000313" key="3">
    <source>
        <dbReference type="Proteomes" id="UP001549119"/>
    </source>
</evidence>
<dbReference type="NCBIfam" id="TIGR03033">
    <property type="entry name" value="phage_rel_nuc"/>
    <property type="match status" value="1"/>
</dbReference>
<gene>
    <name evidence="2" type="ORF">ABIC20_005345</name>
</gene>
<dbReference type="RefSeq" id="WP_209650546.1">
    <property type="nucleotide sequence ID" value="NZ_JBEPNV010000001.1"/>
</dbReference>
<sequence length="212" mass="23172">MADMVQGSPEWLDARVGKVTASRVADVLAVKADGKTPKAERERYLMELVGERLTGLATSHYLTGPMLEGSEREPQAADAYAFLHGVDVDQIGFVEHPSIAMAGASPDRLVGDLGLVEIKCPTLRTHLDTLLSGAIPEQYLPQMRWQMACTGRKWCDFASWHPSVPPALRLWVKRLHRDDEQIAKDEAAVRAFLGEVEARVASLLAIGTAEAA</sequence>
<dbReference type="PANTHER" id="PTHR46609">
    <property type="entry name" value="EXONUCLEASE, PHAGE-TYPE/RECB, C-TERMINAL DOMAIN-CONTAINING PROTEIN"/>
    <property type="match status" value="1"/>
</dbReference>
<accession>A0ABV2NNR7</accession>
<keyword evidence="3" id="KW-1185">Reference proteome</keyword>
<dbReference type="Pfam" id="PF09588">
    <property type="entry name" value="YqaJ"/>
    <property type="match status" value="1"/>
</dbReference>
<dbReference type="InterPro" id="IPR019080">
    <property type="entry name" value="YqaJ_viral_recombinase"/>
</dbReference>
<dbReference type="InterPro" id="IPR017482">
    <property type="entry name" value="Lambda-type_endonuclease"/>
</dbReference>
<dbReference type="GO" id="GO:0051908">
    <property type="term" value="F:double-stranded DNA 5'-3' DNA exonuclease activity"/>
    <property type="evidence" value="ECO:0007669"/>
    <property type="project" value="UniProtKB-EC"/>
</dbReference>
<feature type="domain" description="YqaJ viral recombinase" evidence="1">
    <location>
        <begin position="10"/>
        <end position="152"/>
    </location>
</feature>
<protein>
    <submittedName>
        <fullName evidence="2">Exodeoxyribonuclease (Lambda-induced)</fullName>
        <ecNumber evidence="2">3.1.11.3</ecNumber>
    </submittedName>
</protein>
<organism evidence="2 3">
    <name type="scientific">Methylobacterium radiotolerans</name>
    <dbReference type="NCBI Taxonomy" id="31998"/>
    <lineage>
        <taxon>Bacteria</taxon>
        <taxon>Pseudomonadati</taxon>
        <taxon>Pseudomonadota</taxon>
        <taxon>Alphaproteobacteria</taxon>
        <taxon>Hyphomicrobiales</taxon>
        <taxon>Methylobacteriaceae</taxon>
        <taxon>Methylobacterium</taxon>
    </lineage>
</organism>
<comment type="caution">
    <text evidence="2">The sequence shown here is derived from an EMBL/GenBank/DDBJ whole genome shotgun (WGS) entry which is preliminary data.</text>
</comment>
<dbReference type="Proteomes" id="UP001549119">
    <property type="component" value="Unassembled WGS sequence"/>
</dbReference>
<evidence type="ECO:0000259" key="1">
    <source>
        <dbReference type="Pfam" id="PF09588"/>
    </source>
</evidence>
<evidence type="ECO:0000313" key="2">
    <source>
        <dbReference type="EMBL" id="MET3868036.1"/>
    </source>
</evidence>
<proteinExistence type="predicted"/>
<dbReference type="CDD" id="cd22343">
    <property type="entry name" value="PDDEXK_lambda_exonuclease-like"/>
    <property type="match status" value="1"/>
</dbReference>
<dbReference type="PANTHER" id="PTHR46609:SF6">
    <property type="entry name" value="EXONUCLEASE, PHAGE-TYPE_RECB, C-TERMINAL DOMAIN-CONTAINING PROTEIN-RELATED"/>
    <property type="match status" value="1"/>
</dbReference>